<keyword evidence="1 5" id="KW-0436">Ligase</keyword>
<dbReference type="GO" id="GO:0008360">
    <property type="term" value="P:regulation of cell shape"/>
    <property type="evidence" value="ECO:0007669"/>
    <property type="project" value="InterPro"/>
</dbReference>
<dbReference type="RefSeq" id="WP_223791163.1">
    <property type="nucleotide sequence ID" value="NZ_JAIOUQ010000007.1"/>
</dbReference>
<comment type="caution">
    <text evidence="5">The sequence shown here is derived from an EMBL/GenBank/DDBJ whole genome shotgun (WGS) entry which is preliminary data.</text>
</comment>
<sequence>MKVAVLGLGMEGKNAVKALLDYGHQVYASDLNENIVINEFGNANLEFDLGFHDYGKINSADAVVVSPSLWGKKIAKEIISDHKMLSDILTAHKSVLTIGVTGTNGKTTTCYMLRDILEKSGLKVLLGGNAGGGFEGYTKVILEASKREYDIILVEVCDMTLDFASHVFDFDMVLVTNMGSDHMDHHLTLENYRKSVCKFLNGKKQAFLNENDILLKSCADCANETFFFGPYTGKLKLFGVFNRDNASGASKVAEILKIPTKLIEDVLSNFIIVEGRTTTISYKGAQIIIGKTDNPDAAAAVFSEAHMDVIMVGTPRKGEICRYNILKEVSNANPSLVVLFPGLDNTTNNALKILRDEGYEGEVCIVTKVTDIVDLTVKCTAKYKNIFIGGNGQKKIMCLQKALFELSNCNNNHRRS</sequence>
<organism evidence="5 6">
    <name type="scientific">Methanobacterium spitsbergense</name>
    <dbReference type="NCBI Taxonomy" id="2874285"/>
    <lineage>
        <taxon>Archaea</taxon>
        <taxon>Methanobacteriati</taxon>
        <taxon>Methanobacteriota</taxon>
        <taxon>Methanomada group</taxon>
        <taxon>Methanobacteria</taxon>
        <taxon>Methanobacteriales</taxon>
        <taxon>Methanobacteriaceae</taxon>
        <taxon>Methanobacterium</taxon>
    </lineage>
</organism>
<accession>A0A8T5UTM3</accession>
<evidence type="ECO:0000256" key="3">
    <source>
        <dbReference type="ARBA" id="ARBA00022840"/>
    </source>
</evidence>
<dbReference type="GO" id="GO:0051301">
    <property type="term" value="P:cell division"/>
    <property type="evidence" value="ECO:0007669"/>
    <property type="project" value="InterPro"/>
</dbReference>
<dbReference type="GO" id="GO:0005524">
    <property type="term" value="F:ATP binding"/>
    <property type="evidence" value="ECO:0007669"/>
    <property type="project" value="UniProtKB-KW"/>
</dbReference>
<dbReference type="SUPFAM" id="SSF51984">
    <property type="entry name" value="MurCD N-terminal domain"/>
    <property type="match status" value="1"/>
</dbReference>
<keyword evidence="3" id="KW-0067">ATP-binding</keyword>
<dbReference type="PANTHER" id="PTHR43692">
    <property type="entry name" value="UDP-N-ACETYLMURAMOYLALANINE--D-GLUTAMATE LIGASE"/>
    <property type="match status" value="1"/>
</dbReference>
<evidence type="ECO:0000313" key="5">
    <source>
        <dbReference type="EMBL" id="MBZ2165547.1"/>
    </source>
</evidence>
<dbReference type="InterPro" id="IPR013221">
    <property type="entry name" value="Mur_ligase_cen"/>
</dbReference>
<dbReference type="InterPro" id="IPR036565">
    <property type="entry name" value="Mur-like_cat_sf"/>
</dbReference>
<dbReference type="Gene3D" id="3.40.1190.10">
    <property type="entry name" value="Mur-like, catalytic domain"/>
    <property type="match status" value="1"/>
</dbReference>
<proteinExistence type="predicted"/>
<evidence type="ECO:0000256" key="1">
    <source>
        <dbReference type="ARBA" id="ARBA00022598"/>
    </source>
</evidence>
<dbReference type="Pfam" id="PF08245">
    <property type="entry name" value="Mur_ligase_M"/>
    <property type="match status" value="1"/>
</dbReference>
<dbReference type="SUPFAM" id="SSF53623">
    <property type="entry name" value="MurD-like peptide ligases, catalytic domain"/>
    <property type="match status" value="1"/>
</dbReference>
<dbReference type="InterPro" id="IPR005762">
    <property type="entry name" value="MurD"/>
</dbReference>
<name>A0A8T5UTM3_9EURY</name>
<evidence type="ECO:0000256" key="2">
    <source>
        <dbReference type="ARBA" id="ARBA00022741"/>
    </source>
</evidence>
<keyword evidence="2" id="KW-0547">Nucleotide-binding</keyword>
<dbReference type="EMBL" id="JAIOUQ010000007">
    <property type="protein sequence ID" value="MBZ2165547.1"/>
    <property type="molecule type" value="Genomic_DNA"/>
</dbReference>
<keyword evidence="6" id="KW-1185">Reference proteome</keyword>
<dbReference type="PANTHER" id="PTHR43692:SF1">
    <property type="entry name" value="UDP-N-ACETYLMURAMOYLALANINE--D-GLUTAMATE LIGASE"/>
    <property type="match status" value="1"/>
</dbReference>
<dbReference type="AlphaFoldDB" id="A0A8T5UTM3"/>
<feature type="domain" description="Mur ligase central" evidence="4">
    <location>
        <begin position="100"/>
        <end position="234"/>
    </location>
</feature>
<protein>
    <submittedName>
        <fullName evidence="5">UDP-N-acetylmuramoyl-L-alanine--D-glutamate ligase</fullName>
    </submittedName>
</protein>
<dbReference type="Proteomes" id="UP000825933">
    <property type="component" value="Unassembled WGS sequence"/>
</dbReference>
<dbReference type="GO" id="GO:0008764">
    <property type="term" value="F:UDP-N-acetylmuramoylalanine-D-glutamate ligase activity"/>
    <property type="evidence" value="ECO:0007669"/>
    <property type="project" value="InterPro"/>
</dbReference>
<reference evidence="6" key="1">
    <citation type="journal article" date="2022" name="Microbiol. Resour. Announc.">
        <title>Draft Genome Sequence of a Methanogenic Archaeon from West Spitsbergen Permafrost.</title>
        <authorList>
            <person name="Trubitsyn V."/>
            <person name="Rivkina E."/>
            <person name="Shcherbakova V."/>
        </authorList>
    </citation>
    <scope>NUCLEOTIDE SEQUENCE [LARGE SCALE GENOMIC DNA]</scope>
    <source>
        <strain evidence="6">VT</strain>
    </source>
</reference>
<evidence type="ECO:0000259" key="4">
    <source>
        <dbReference type="Pfam" id="PF08245"/>
    </source>
</evidence>
<evidence type="ECO:0000313" key="6">
    <source>
        <dbReference type="Proteomes" id="UP000825933"/>
    </source>
</evidence>
<gene>
    <name evidence="5" type="ORF">K8N75_05775</name>
</gene>
<dbReference type="GO" id="GO:0005737">
    <property type="term" value="C:cytoplasm"/>
    <property type="evidence" value="ECO:0007669"/>
    <property type="project" value="InterPro"/>
</dbReference>
<dbReference type="Gene3D" id="3.40.50.720">
    <property type="entry name" value="NAD(P)-binding Rossmann-like Domain"/>
    <property type="match status" value="1"/>
</dbReference>